<evidence type="ECO:0000313" key="5">
    <source>
        <dbReference type="EMBL" id="CDJ60088.1"/>
    </source>
</evidence>
<reference evidence="5" key="2">
    <citation type="submission" date="2013-10" db="EMBL/GenBank/DDBJ databases">
        <authorList>
            <person name="Aslett M."/>
        </authorList>
    </citation>
    <scope>NUCLEOTIDE SEQUENCE [LARGE SCALE GENOMIC DNA]</scope>
    <source>
        <strain evidence="5">Weybridge</strain>
    </source>
</reference>
<evidence type="ECO:0000313" key="6">
    <source>
        <dbReference type="Proteomes" id="UP000030763"/>
    </source>
</evidence>
<feature type="domain" description="RRM" evidence="4">
    <location>
        <begin position="133"/>
        <end position="232"/>
    </location>
</feature>
<gene>
    <name evidence="5" type="ORF">EMWEY_00027380</name>
</gene>
<dbReference type="EMBL" id="HG721273">
    <property type="protein sequence ID" value="CDJ60088.1"/>
    <property type="molecule type" value="Genomic_DNA"/>
</dbReference>
<dbReference type="InterPro" id="IPR035979">
    <property type="entry name" value="RBD_domain_sf"/>
</dbReference>
<dbReference type="GeneID" id="25336724"/>
<dbReference type="Proteomes" id="UP000030763">
    <property type="component" value="Unassembled WGS sequence"/>
</dbReference>
<dbReference type="OMA" id="HFKGCGP"/>
<evidence type="ECO:0000259" key="4">
    <source>
        <dbReference type="PROSITE" id="PS50102"/>
    </source>
</evidence>
<dbReference type="RefSeq" id="XP_013336733.1">
    <property type="nucleotide sequence ID" value="XM_013481279.1"/>
</dbReference>
<dbReference type="OrthoDB" id="4726at2759"/>
<dbReference type="InterPro" id="IPR000504">
    <property type="entry name" value="RRM_dom"/>
</dbReference>
<keyword evidence="1 2" id="KW-0694">RNA-binding</keyword>
<dbReference type="VEuPathDB" id="ToxoDB:EMWEY_00027380"/>
<dbReference type="PANTHER" id="PTHR23236">
    <property type="entry name" value="EUKARYOTIC TRANSLATION INITIATION FACTOR 4B/4H"/>
    <property type="match status" value="1"/>
</dbReference>
<organism evidence="5 6">
    <name type="scientific">Eimeria maxima</name>
    <name type="common">Coccidian parasite</name>
    <dbReference type="NCBI Taxonomy" id="5804"/>
    <lineage>
        <taxon>Eukaryota</taxon>
        <taxon>Sar</taxon>
        <taxon>Alveolata</taxon>
        <taxon>Apicomplexa</taxon>
        <taxon>Conoidasida</taxon>
        <taxon>Coccidia</taxon>
        <taxon>Eucoccidiorida</taxon>
        <taxon>Eimeriorina</taxon>
        <taxon>Eimeriidae</taxon>
        <taxon>Eimeria</taxon>
    </lineage>
</organism>
<dbReference type="Gene3D" id="3.30.70.330">
    <property type="match status" value="1"/>
</dbReference>
<proteinExistence type="predicted"/>
<dbReference type="PANTHER" id="PTHR23236:SF92">
    <property type="entry name" value="POLYADENYLATE-BINDING PROTEIN 1"/>
    <property type="match status" value="1"/>
</dbReference>
<feature type="region of interest" description="Disordered" evidence="3">
    <location>
        <begin position="1"/>
        <end position="78"/>
    </location>
</feature>
<protein>
    <submittedName>
        <fullName evidence="5">RNA-binding protein, putative</fullName>
    </submittedName>
</protein>
<sequence>MESATATAPAPAAAAAPAAPASTPTSPAAATPATAAAPASTAPAAAPAPAAAAPPAAAPAAAPAQKSDPVSADSKSSEAVVSGFDQEWAELQKLQDLQEDAEFGSLLQPGEGGAADGAAAAAAAAAANDADKRSVYVGNVDYSATPADLQEHFKGCGPINRITIMVDKFTGHPKGAAVVAAAAAAGYAYIEFGSELAAQHAVVSKRKNIPGMSRGRGGAWRPREVEAAVASGRFIEAVGELAGVMAGRTKH</sequence>
<dbReference type="AlphaFoldDB" id="U6MAL6"/>
<evidence type="ECO:0000256" key="3">
    <source>
        <dbReference type="SAM" id="MobiDB-lite"/>
    </source>
</evidence>
<keyword evidence="6" id="KW-1185">Reference proteome</keyword>
<evidence type="ECO:0000256" key="2">
    <source>
        <dbReference type="PROSITE-ProRule" id="PRU00176"/>
    </source>
</evidence>
<accession>U6MAL6</accession>
<dbReference type="PROSITE" id="PS50102">
    <property type="entry name" value="RRM"/>
    <property type="match status" value="1"/>
</dbReference>
<reference evidence="5" key="1">
    <citation type="submission" date="2013-10" db="EMBL/GenBank/DDBJ databases">
        <title>Genomic analysis of the causative agents of coccidiosis in chickens.</title>
        <authorList>
            <person name="Reid A.J."/>
            <person name="Blake D."/>
            <person name="Billington K."/>
            <person name="Browne H."/>
            <person name="Dunn M."/>
            <person name="Hung S."/>
            <person name="Kawahara F."/>
            <person name="Miranda-Saavedra D."/>
            <person name="Mourier T."/>
            <person name="Nagra H."/>
            <person name="Otto T.D."/>
            <person name="Rawlings N."/>
            <person name="Sanchez A."/>
            <person name="Sanders M."/>
            <person name="Subramaniam C."/>
            <person name="Tay Y."/>
            <person name="Dear P."/>
            <person name="Doerig C."/>
            <person name="Gruber A."/>
            <person name="Parkinson J."/>
            <person name="Shirley M."/>
            <person name="Wan K.L."/>
            <person name="Berriman M."/>
            <person name="Tomley F."/>
            <person name="Pain A."/>
        </authorList>
    </citation>
    <scope>NUCLEOTIDE SEQUENCE [LARGE SCALE GENOMIC DNA]</scope>
    <source>
        <strain evidence="5">Weybridge</strain>
    </source>
</reference>
<dbReference type="InterPro" id="IPR012677">
    <property type="entry name" value="Nucleotide-bd_a/b_plait_sf"/>
</dbReference>
<dbReference type="Pfam" id="PF00076">
    <property type="entry name" value="RRM_1"/>
    <property type="match status" value="1"/>
</dbReference>
<dbReference type="SUPFAM" id="SSF54928">
    <property type="entry name" value="RNA-binding domain, RBD"/>
    <property type="match status" value="1"/>
</dbReference>
<name>U6MAL6_EIMMA</name>
<evidence type="ECO:0000256" key="1">
    <source>
        <dbReference type="ARBA" id="ARBA00022884"/>
    </source>
</evidence>
<feature type="compositionally biased region" description="Low complexity" evidence="3">
    <location>
        <begin position="1"/>
        <end position="64"/>
    </location>
</feature>
<dbReference type="SMART" id="SM00360">
    <property type="entry name" value="RRM"/>
    <property type="match status" value="1"/>
</dbReference>
<dbReference type="GO" id="GO:0008143">
    <property type="term" value="F:poly(A) binding"/>
    <property type="evidence" value="ECO:0007669"/>
    <property type="project" value="TreeGrafter"/>
</dbReference>